<sequence length="236" mass="26094">MKKSTVFKAGTIIVMVLLYFTFEPIQQNTKQALFIMENLDQGLLEGYIDSFGSFSTIASSLLMVFQSVVAQLPRDILVIANAELFGFSKGVLISWTASLVAASACFWIARAYGRKASEKLISRFKLERVGGVFEKYGKHLVLMARLIPSLPFDLVSYASGLTSMRYRSFLIGTAIGQLPMILIHSYFKEAFTGNAKVITSGILFALAAIVAIFLSRTILEEKTLKNFQNKGDEKSA</sequence>
<organism evidence="8 9">
    <name type="scientific">Andreesenia angusta</name>
    <dbReference type="NCBI Taxonomy" id="39480"/>
    <lineage>
        <taxon>Bacteria</taxon>
        <taxon>Bacillati</taxon>
        <taxon>Bacillota</taxon>
        <taxon>Tissierellia</taxon>
        <taxon>Tissierellales</taxon>
        <taxon>Gottschalkiaceae</taxon>
        <taxon>Andreesenia</taxon>
    </lineage>
</organism>
<dbReference type="RefSeq" id="WP_071063085.1">
    <property type="nucleotide sequence ID" value="NZ_MKIE01000004.1"/>
</dbReference>
<evidence type="ECO:0000256" key="2">
    <source>
        <dbReference type="ARBA" id="ARBA00022475"/>
    </source>
</evidence>
<dbReference type="GO" id="GO:0005886">
    <property type="term" value="C:plasma membrane"/>
    <property type="evidence" value="ECO:0007669"/>
    <property type="project" value="UniProtKB-SubCell"/>
</dbReference>
<comment type="similarity">
    <text evidence="6">Belongs to the TVP38/TMEM64 family.</text>
</comment>
<proteinExistence type="inferred from homology"/>
<gene>
    <name evidence="8" type="primary">ydjZ_1</name>
    <name evidence="8" type="ORF">EUAN_14290</name>
</gene>
<feature type="transmembrane region" description="Helical" evidence="6">
    <location>
        <begin position="46"/>
        <end position="72"/>
    </location>
</feature>
<dbReference type="InterPro" id="IPR015414">
    <property type="entry name" value="TMEM64"/>
</dbReference>
<evidence type="ECO:0000256" key="6">
    <source>
        <dbReference type="RuleBase" id="RU366058"/>
    </source>
</evidence>
<feature type="domain" description="VTT" evidence="7">
    <location>
        <begin position="72"/>
        <end position="187"/>
    </location>
</feature>
<name>A0A1S1V6W8_9FIRM</name>
<comment type="subcellular location">
    <subcellularLocation>
        <location evidence="1 6">Cell membrane</location>
        <topology evidence="1 6">Multi-pass membrane protein</topology>
    </subcellularLocation>
</comment>
<feature type="transmembrane region" description="Helical" evidence="6">
    <location>
        <begin position="169"/>
        <end position="187"/>
    </location>
</feature>
<evidence type="ECO:0000259" key="7">
    <source>
        <dbReference type="Pfam" id="PF09335"/>
    </source>
</evidence>
<keyword evidence="5 6" id="KW-0472">Membrane</keyword>
<accession>A0A1S1V6W8</accession>
<evidence type="ECO:0000256" key="3">
    <source>
        <dbReference type="ARBA" id="ARBA00022692"/>
    </source>
</evidence>
<dbReference type="InterPro" id="IPR032816">
    <property type="entry name" value="VTT_dom"/>
</dbReference>
<dbReference type="AlphaFoldDB" id="A0A1S1V6W8"/>
<keyword evidence="9" id="KW-1185">Reference proteome</keyword>
<evidence type="ECO:0000313" key="8">
    <source>
        <dbReference type="EMBL" id="OHW62358.1"/>
    </source>
</evidence>
<dbReference type="STRING" id="39480.EUAN_14290"/>
<evidence type="ECO:0000256" key="1">
    <source>
        <dbReference type="ARBA" id="ARBA00004651"/>
    </source>
</evidence>
<evidence type="ECO:0000313" key="9">
    <source>
        <dbReference type="Proteomes" id="UP000180254"/>
    </source>
</evidence>
<keyword evidence="3 6" id="KW-0812">Transmembrane</keyword>
<dbReference type="Proteomes" id="UP000180254">
    <property type="component" value="Unassembled WGS sequence"/>
</dbReference>
<evidence type="ECO:0000256" key="5">
    <source>
        <dbReference type="ARBA" id="ARBA00023136"/>
    </source>
</evidence>
<comment type="caution">
    <text evidence="8">The sequence shown here is derived from an EMBL/GenBank/DDBJ whole genome shotgun (WGS) entry which is preliminary data.</text>
</comment>
<dbReference type="EMBL" id="MKIE01000004">
    <property type="protein sequence ID" value="OHW62358.1"/>
    <property type="molecule type" value="Genomic_DNA"/>
</dbReference>
<dbReference type="Pfam" id="PF09335">
    <property type="entry name" value="VTT_dom"/>
    <property type="match status" value="1"/>
</dbReference>
<feature type="transmembrane region" description="Helical" evidence="6">
    <location>
        <begin position="6"/>
        <end position="25"/>
    </location>
</feature>
<keyword evidence="4 6" id="KW-1133">Transmembrane helix</keyword>
<evidence type="ECO:0000256" key="4">
    <source>
        <dbReference type="ARBA" id="ARBA00022989"/>
    </source>
</evidence>
<dbReference type="OrthoDB" id="9812980at2"/>
<dbReference type="PANTHER" id="PTHR12677">
    <property type="entry name" value="GOLGI APPARATUS MEMBRANE PROTEIN TVP38-RELATED"/>
    <property type="match status" value="1"/>
</dbReference>
<protein>
    <recommendedName>
        <fullName evidence="6">TVP38/TMEM64 family membrane protein</fullName>
    </recommendedName>
</protein>
<keyword evidence="2 6" id="KW-1003">Cell membrane</keyword>
<dbReference type="PANTHER" id="PTHR12677:SF59">
    <property type="entry name" value="GOLGI APPARATUS MEMBRANE PROTEIN TVP38-RELATED"/>
    <property type="match status" value="1"/>
</dbReference>
<feature type="transmembrane region" description="Helical" evidence="6">
    <location>
        <begin position="92"/>
        <end position="113"/>
    </location>
</feature>
<feature type="transmembrane region" description="Helical" evidence="6">
    <location>
        <begin position="199"/>
        <end position="219"/>
    </location>
</feature>
<reference evidence="8 9" key="1">
    <citation type="submission" date="2016-09" db="EMBL/GenBank/DDBJ databases">
        <title>Genome sequence of Eubacterium angustum.</title>
        <authorList>
            <person name="Poehlein A."/>
            <person name="Daniel R."/>
        </authorList>
    </citation>
    <scope>NUCLEOTIDE SEQUENCE [LARGE SCALE GENOMIC DNA]</scope>
    <source>
        <strain evidence="8 9">DSM 1989</strain>
    </source>
</reference>